<evidence type="ECO:0000259" key="5">
    <source>
        <dbReference type="Pfam" id="PF22039"/>
    </source>
</evidence>
<dbReference type="OrthoDB" id="9767366at2"/>
<dbReference type="PANTHER" id="PTHR22642">
    <property type="entry name" value="IMIDAZOLONEPROPIONASE"/>
    <property type="match status" value="1"/>
</dbReference>
<dbReference type="SUPFAM" id="SSF51556">
    <property type="entry name" value="Metallo-dependent hydrolases"/>
    <property type="match status" value="1"/>
</dbReference>
<dbReference type="CDD" id="cd01300">
    <property type="entry name" value="YtcJ_like"/>
    <property type="match status" value="1"/>
</dbReference>
<feature type="domain" description="Aminodeoxyfutalosine deaminase/Imidazolonepropionase-like composite" evidence="5">
    <location>
        <begin position="22"/>
        <end position="43"/>
    </location>
</feature>
<reference evidence="6 7" key="1">
    <citation type="submission" date="2019-03" db="EMBL/GenBank/DDBJ databases">
        <title>Genomic Encyclopedia of Type Strains, Phase IV (KMG-IV): sequencing the most valuable type-strain genomes for metagenomic binning, comparative biology and taxonomic classification.</title>
        <authorList>
            <person name="Goeker M."/>
        </authorList>
    </citation>
    <scope>NUCLEOTIDE SEQUENCE [LARGE SCALE GENOMIC DNA]</scope>
    <source>
        <strain evidence="6 7">DSM 28697</strain>
    </source>
</reference>
<dbReference type="Pfam" id="PF07969">
    <property type="entry name" value="Amidohydro_3"/>
    <property type="match status" value="1"/>
</dbReference>
<dbReference type="GO" id="GO:0046872">
    <property type="term" value="F:metal ion binding"/>
    <property type="evidence" value="ECO:0007669"/>
    <property type="project" value="UniProtKB-KW"/>
</dbReference>
<gene>
    <name evidence="6" type="ORF">EV213_10849</name>
</gene>
<dbReference type="Gene3D" id="3.10.310.70">
    <property type="match status" value="1"/>
</dbReference>
<dbReference type="Gene3D" id="3.20.20.140">
    <property type="entry name" value="Metal-dependent hydrolases"/>
    <property type="match status" value="1"/>
</dbReference>
<dbReference type="Pfam" id="PF22039">
    <property type="entry name" value="HUTI_composite_bact"/>
    <property type="match status" value="1"/>
</dbReference>
<protein>
    <submittedName>
        <fullName evidence="6">Uncharacterized protein</fullName>
    </submittedName>
</protein>
<dbReference type="AlphaFoldDB" id="A0A4R6U1F2"/>
<sequence length="535" mass="59530">MKRLFTGGPIYTMNAPGEIVEAVVVSGDRILATGPFASLKATYAVKNDEMIDLEGHTMYPGFVDSHLHMIGYGESLLRLDLSAETSSRDVIQVLIREMEGLQSEWLIADGLNENNWKDRQMMSIETLDAISPYHPIVLHRICKHAMLVNAETLRRAGIDAETPDPPGGVIGRFGDGRLNGWLYDGAQEVVKQLMPQADQMYLDRALRASVSKLLSFGLTGGHTEDLAYYQGMYPTLSSFKRVIDGERLSFRTQLLINHLCMDERDRFDGFADARELLEWGAIKLFADGSFGGRTAWLSHPYDDDKMTSGVKIHTNDALEQIICRARAIDKTVAIHAIGDAALAIVLDLLEKHPPNVGDQDRIIHASYASKRLIEKMAQLPIALDIQPQFVVSDFPWILDRLGERANLLYPWKTYEKHGLRLAGGSDAPIETPDPRLGIYAAIARKKRSAVHNGYFPAEKLSMFEAISLYTTGSAWISGHANSRGRIAEGFVADFSIFEQDFFALEETPEAILDNAVSQTIVSGKTQYKQTSPNRN</sequence>
<name>A0A4R6U1F2_9BACI</name>
<dbReference type="InterPro" id="IPR033932">
    <property type="entry name" value="YtcJ-like"/>
</dbReference>
<dbReference type="EMBL" id="SNYJ01000008">
    <property type="protein sequence ID" value="TDQ39102.1"/>
    <property type="molecule type" value="Genomic_DNA"/>
</dbReference>
<evidence type="ECO:0000256" key="2">
    <source>
        <dbReference type="ARBA" id="ARBA00022801"/>
    </source>
</evidence>
<dbReference type="SUPFAM" id="SSF51338">
    <property type="entry name" value="Composite domain of metallo-dependent hydrolases"/>
    <property type="match status" value="1"/>
</dbReference>
<dbReference type="GO" id="GO:0016810">
    <property type="term" value="F:hydrolase activity, acting on carbon-nitrogen (but not peptide) bonds"/>
    <property type="evidence" value="ECO:0007669"/>
    <property type="project" value="InterPro"/>
</dbReference>
<dbReference type="RefSeq" id="WP_133580544.1">
    <property type="nucleotide sequence ID" value="NZ_SNYJ01000008.1"/>
</dbReference>
<organism evidence="6 7">
    <name type="scientific">Aureibacillus halotolerans</name>
    <dbReference type="NCBI Taxonomy" id="1508390"/>
    <lineage>
        <taxon>Bacteria</taxon>
        <taxon>Bacillati</taxon>
        <taxon>Bacillota</taxon>
        <taxon>Bacilli</taxon>
        <taxon>Bacillales</taxon>
        <taxon>Bacillaceae</taxon>
        <taxon>Aureibacillus</taxon>
    </lineage>
</organism>
<dbReference type="InterPro" id="IPR054418">
    <property type="entry name" value="MQNX/HUTI_composite_N"/>
</dbReference>
<proteinExistence type="predicted"/>
<evidence type="ECO:0000256" key="1">
    <source>
        <dbReference type="ARBA" id="ARBA00022723"/>
    </source>
</evidence>
<keyword evidence="7" id="KW-1185">Reference proteome</keyword>
<dbReference type="InterPro" id="IPR013108">
    <property type="entry name" value="Amidohydro_3"/>
</dbReference>
<evidence type="ECO:0000256" key="3">
    <source>
        <dbReference type="ARBA" id="ARBA00022833"/>
    </source>
</evidence>
<comment type="caution">
    <text evidence="6">The sequence shown here is derived from an EMBL/GenBank/DDBJ whole genome shotgun (WGS) entry which is preliminary data.</text>
</comment>
<keyword evidence="1" id="KW-0479">Metal-binding</keyword>
<evidence type="ECO:0000313" key="7">
    <source>
        <dbReference type="Proteomes" id="UP000295632"/>
    </source>
</evidence>
<evidence type="ECO:0000259" key="4">
    <source>
        <dbReference type="Pfam" id="PF07969"/>
    </source>
</evidence>
<dbReference type="Gene3D" id="2.30.40.10">
    <property type="entry name" value="Urease, subunit C, domain 1"/>
    <property type="match status" value="1"/>
</dbReference>
<dbReference type="Proteomes" id="UP000295632">
    <property type="component" value="Unassembled WGS sequence"/>
</dbReference>
<dbReference type="PANTHER" id="PTHR22642:SF2">
    <property type="entry name" value="PROTEIN LONG AFTER FAR-RED 3"/>
    <property type="match status" value="1"/>
</dbReference>
<keyword evidence="3" id="KW-0862">Zinc</keyword>
<keyword evidence="2" id="KW-0378">Hydrolase</keyword>
<accession>A0A4R6U1F2</accession>
<feature type="domain" description="Amidohydrolase 3" evidence="4">
    <location>
        <begin position="49"/>
        <end position="525"/>
    </location>
</feature>
<evidence type="ECO:0000313" key="6">
    <source>
        <dbReference type="EMBL" id="TDQ39102.1"/>
    </source>
</evidence>
<dbReference type="InterPro" id="IPR011059">
    <property type="entry name" value="Metal-dep_hydrolase_composite"/>
</dbReference>
<dbReference type="InterPro" id="IPR032466">
    <property type="entry name" value="Metal_Hydrolase"/>
</dbReference>